<organism evidence="1 2">
    <name type="scientific">Gluconobacter potus</name>
    <dbReference type="NCBI Taxonomy" id="2724927"/>
    <lineage>
        <taxon>Bacteria</taxon>
        <taxon>Pseudomonadati</taxon>
        <taxon>Pseudomonadota</taxon>
        <taxon>Alphaproteobacteria</taxon>
        <taxon>Acetobacterales</taxon>
        <taxon>Acetobacteraceae</taxon>
        <taxon>Gluconobacter</taxon>
    </lineage>
</organism>
<evidence type="ECO:0000313" key="2">
    <source>
        <dbReference type="Proteomes" id="UP000075573"/>
    </source>
</evidence>
<reference evidence="1 2" key="1">
    <citation type="submission" date="2015-06" db="EMBL/GenBank/DDBJ databases">
        <title>Improved classification and identification of acetic acid bacteria using matrix-assisted laser desorption/ionization time-of-flight mass spectrometry; Gluconobacter nephelii and Gluconobacter uchimurae are later heterotypic synonyms of Gluconobacter japonicus and Gluconobacter oxydans, respectively.</title>
        <authorList>
            <person name="Li L."/>
            <person name="Cleenwerck I."/>
            <person name="De Vuyst L."/>
            <person name="Vandamme P."/>
        </authorList>
    </citation>
    <scope>NUCLEOTIDE SEQUENCE [LARGE SCALE GENOMIC DNA]</scope>
    <source>
        <strain evidence="1 2">LMG 1764</strain>
    </source>
</reference>
<proteinExistence type="predicted"/>
<comment type="caution">
    <text evidence="1">The sequence shown here is derived from an EMBL/GenBank/DDBJ whole genome shotgun (WGS) entry which is preliminary data.</text>
</comment>
<dbReference type="PATRIC" id="fig|442.7.peg.3425"/>
<sequence>MITEASFFVSGAGNILVTSSPAGAATDRPATVAYRQRQFTLSQDGKTFINVHVEDDDLNGVLSSAKTARSEILISYASPEGIVFFNKVNWEK</sequence>
<protein>
    <submittedName>
        <fullName evidence="1">Uncharacterized protein</fullName>
    </submittedName>
</protein>
<gene>
    <name evidence="1" type="ORF">AD929_13055</name>
</gene>
<dbReference type="AlphaFoldDB" id="A0A149QS64"/>
<dbReference type="EMBL" id="LHZB01000118">
    <property type="protein sequence ID" value="KXV00130.1"/>
    <property type="molecule type" value="Genomic_DNA"/>
</dbReference>
<evidence type="ECO:0000313" key="1">
    <source>
        <dbReference type="EMBL" id="KXV00130.1"/>
    </source>
</evidence>
<dbReference type="RefSeq" id="WP_062497422.1">
    <property type="nucleotide sequence ID" value="NZ_LHZB01000118.1"/>
</dbReference>
<dbReference type="Proteomes" id="UP000075573">
    <property type="component" value="Unassembled WGS sequence"/>
</dbReference>
<name>A0A149QS64_9PROT</name>
<accession>A0A149QS64</accession>